<evidence type="ECO:0000313" key="2">
    <source>
        <dbReference type="EMBL" id="GGN23449.1"/>
    </source>
</evidence>
<evidence type="ECO:0000313" key="3">
    <source>
        <dbReference type="Proteomes" id="UP000597656"/>
    </source>
</evidence>
<protein>
    <recommendedName>
        <fullName evidence="1">N-acetyltransferase domain-containing protein</fullName>
    </recommendedName>
</protein>
<dbReference type="PROSITE" id="PS51186">
    <property type="entry name" value="GNAT"/>
    <property type="match status" value="1"/>
</dbReference>
<reference evidence="3" key="1">
    <citation type="journal article" date="2019" name="Int. J. Syst. Evol. Microbiol.">
        <title>The Global Catalogue of Microorganisms (GCM) 10K type strain sequencing project: providing services to taxonomists for standard genome sequencing and annotation.</title>
        <authorList>
            <consortium name="The Broad Institute Genomics Platform"/>
            <consortium name="The Broad Institute Genome Sequencing Center for Infectious Disease"/>
            <person name="Wu L."/>
            <person name="Ma J."/>
        </authorList>
    </citation>
    <scope>NUCLEOTIDE SEQUENCE [LARGE SCALE GENOMIC DNA]</scope>
    <source>
        <strain evidence="3">CGMCC 4.7319</strain>
    </source>
</reference>
<dbReference type="Pfam" id="PF00583">
    <property type="entry name" value="Acetyltransf_1"/>
    <property type="match status" value="1"/>
</dbReference>
<dbReference type="SUPFAM" id="SSF55729">
    <property type="entry name" value="Acyl-CoA N-acyltransferases (Nat)"/>
    <property type="match status" value="1"/>
</dbReference>
<dbReference type="Gene3D" id="3.40.630.30">
    <property type="match status" value="1"/>
</dbReference>
<evidence type="ECO:0000259" key="1">
    <source>
        <dbReference type="PROSITE" id="PS51186"/>
    </source>
</evidence>
<comment type="caution">
    <text evidence="2">The sequence shown here is derived from an EMBL/GenBank/DDBJ whole genome shotgun (WGS) entry which is preliminary data.</text>
</comment>
<gene>
    <name evidence="2" type="ORF">GCM10011609_76280</name>
</gene>
<dbReference type="EMBL" id="BMNC01000019">
    <property type="protein sequence ID" value="GGN23449.1"/>
    <property type="molecule type" value="Genomic_DNA"/>
</dbReference>
<proteinExistence type="predicted"/>
<feature type="domain" description="N-acetyltransferase" evidence="1">
    <location>
        <begin position="1"/>
        <end position="108"/>
    </location>
</feature>
<dbReference type="InterPro" id="IPR016181">
    <property type="entry name" value="Acyl_CoA_acyltransferase"/>
</dbReference>
<dbReference type="Proteomes" id="UP000597656">
    <property type="component" value="Unassembled WGS sequence"/>
</dbReference>
<dbReference type="CDD" id="cd04301">
    <property type="entry name" value="NAT_SF"/>
    <property type="match status" value="1"/>
</dbReference>
<name>A0ABQ2IQB1_9PSEU</name>
<organism evidence="2 3">
    <name type="scientific">Lentzea pudingi</name>
    <dbReference type="NCBI Taxonomy" id="1789439"/>
    <lineage>
        <taxon>Bacteria</taxon>
        <taxon>Bacillati</taxon>
        <taxon>Actinomycetota</taxon>
        <taxon>Actinomycetes</taxon>
        <taxon>Pseudonocardiales</taxon>
        <taxon>Pseudonocardiaceae</taxon>
        <taxon>Lentzea</taxon>
    </lineage>
</organism>
<keyword evidence="3" id="KW-1185">Reference proteome</keyword>
<accession>A0ABQ2IQB1</accession>
<dbReference type="InterPro" id="IPR000182">
    <property type="entry name" value="GNAT_dom"/>
</dbReference>
<sequence>MASGATWVVVEEGAVCGTISVARNMECAYINGMAVPPSQRGRGLGPALLDKSISYAEVHNCESDRPSTTPFLKAAIAPYRASGFTVDHASRKSDLHEKPLIHMTKYPPVVKGN</sequence>